<protein>
    <submittedName>
        <fullName evidence="2">Uncharacterized protein</fullName>
    </submittedName>
</protein>
<feature type="region of interest" description="Disordered" evidence="1">
    <location>
        <begin position="58"/>
        <end position="81"/>
    </location>
</feature>
<reference evidence="2 3" key="1">
    <citation type="journal article" date="2019" name="Sci. Rep.">
        <title>Orb-weaving spider Araneus ventricosus genome elucidates the spidroin gene catalogue.</title>
        <authorList>
            <person name="Kono N."/>
            <person name="Nakamura H."/>
            <person name="Ohtoshi R."/>
            <person name="Moran D.A.P."/>
            <person name="Shinohara A."/>
            <person name="Yoshida Y."/>
            <person name="Fujiwara M."/>
            <person name="Mori M."/>
            <person name="Tomita M."/>
            <person name="Arakawa K."/>
        </authorList>
    </citation>
    <scope>NUCLEOTIDE SEQUENCE [LARGE SCALE GENOMIC DNA]</scope>
</reference>
<evidence type="ECO:0000313" key="3">
    <source>
        <dbReference type="Proteomes" id="UP000499080"/>
    </source>
</evidence>
<keyword evidence="3" id="KW-1185">Reference proteome</keyword>
<proteinExistence type="predicted"/>
<sequence>MNESYKLNPSSKSMDENSYEDLVLILSSFPKDVIDEICSKAKVLREHFVQNFSQNDADLQSSSGNSIPFPSSKSFDNLNETSNTVDDGVETAEIILEDTSEVQGLYLKNQQDAFDEFVKPNFPIKKLPRNAFCREWLLKHAECCLKSSMLEHSDNHKEFQISNQNDVPLPTIESDHNSHETKNIDEEDCNTEEKIQADVPTMKHSAQNFLNKNMDLRSSTENDMPLLSSESFDNSHVIHMKPAVSLDEFVRPKRRSPTKACRKWLSKHFFCCLRGSVLEHSDDNRDEKDIRRIFELAEQRIFDDSHESRNMGSDDDGSPIQKVT</sequence>
<accession>A0A4Y2L941</accession>
<gene>
    <name evidence="2" type="ORF">AVEN_133846_1</name>
</gene>
<feature type="region of interest" description="Disordered" evidence="1">
    <location>
        <begin position="304"/>
        <end position="324"/>
    </location>
</feature>
<dbReference type="Proteomes" id="UP000499080">
    <property type="component" value="Unassembled WGS sequence"/>
</dbReference>
<name>A0A4Y2L941_ARAVE</name>
<evidence type="ECO:0000313" key="2">
    <source>
        <dbReference type="EMBL" id="GBN11158.1"/>
    </source>
</evidence>
<evidence type="ECO:0000256" key="1">
    <source>
        <dbReference type="SAM" id="MobiDB-lite"/>
    </source>
</evidence>
<dbReference type="EMBL" id="BGPR01005545">
    <property type="protein sequence ID" value="GBN11158.1"/>
    <property type="molecule type" value="Genomic_DNA"/>
</dbReference>
<comment type="caution">
    <text evidence="2">The sequence shown here is derived from an EMBL/GenBank/DDBJ whole genome shotgun (WGS) entry which is preliminary data.</text>
</comment>
<dbReference type="AlphaFoldDB" id="A0A4Y2L941"/>
<feature type="compositionally biased region" description="Low complexity" evidence="1">
    <location>
        <begin position="61"/>
        <end position="74"/>
    </location>
</feature>
<organism evidence="2 3">
    <name type="scientific">Araneus ventricosus</name>
    <name type="common">Orbweaver spider</name>
    <name type="synonym">Epeira ventricosa</name>
    <dbReference type="NCBI Taxonomy" id="182803"/>
    <lineage>
        <taxon>Eukaryota</taxon>
        <taxon>Metazoa</taxon>
        <taxon>Ecdysozoa</taxon>
        <taxon>Arthropoda</taxon>
        <taxon>Chelicerata</taxon>
        <taxon>Arachnida</taxon>
        <taxon>Araneae</taxon>
        <taxon>Araneomorphae</taxon>
        <taxon>Entelegynae</taxon>
        <taxon>Araneoidea</taxon>
        <taxon>Araneidae</taxon>
        <taxon>Araneus</taxon>
    </lineage>
</organism>